<dbReference type="Gene3D" id="3.40.50.2300">
    <property type="match status" value="1"/>
</dbReference>
<evidence type="ECO:0000313" key="2">
    <source>
        <dbReference type="EMBL" id="MBO8425022.1"/>
    </source>
</evidence>
<dbReference type="PROSITE" id="PS51257">
    <property type="entry name" value="PROKAR_LIPOPROTEIN"/>
    <property type="match status" value="1"/>
</dbReference>
<dbReference type="GO" id="GO:0009252">
    <property type="term" value="P:peptidoglycan biosynthetic process"/>
    <property type="evidence" value="ECO:0007669"/>
    <property type="project" value="TreeGrafter"/>
</dbReference>
<dbReference type="GO" id="GO:0030234">
    <property type="term" value="F:enzyme regulator activity"/>
    <property type="evidence" value="ECO:0007669"/>
    <property type="project" value="TreeGrafter"/>
</dbReference>
<evidence type="ECO:0000256" key="1">
    <source>
        <dbReference type="ARBA" id="ARBA00023136"/>
    </source>
</evidence>
<gene>
    <name evidence="2" type="ORF">IAC69_00905</name>
</gene>
<keyword evidence="1" id="KW-0472">Membrane</keyword>
<dbReference type="InterPro" id="IPR007443">
    <property type="entry name" value="LpoA"/>
</dbReference>
<reference evidence="2" key="1">
    <citation type="submission" date="2020-10" db="EMBL/GenBank/DDBJ databases">
        <authorList>
            <person name="Gilroy R."/>
        </authorList>
    </citation>
    <scope>NUCLEOTIDE SEQUENCE</scope>
    <source>
        <strain evidence="2">8207</strain>
    </source>
</reference>
<dbReference type="PANTHER" id="PTHR38038:SF1">
    <property type="entry name" value="PENICILLIN-BINDING PROTEIN ACTIVATOR LPOA"/>
    <property type="match status" value="1"/>
</dbReference>
<dbReference type="AlphaFoldDB" id="A0A9D9DE37"/>
<evidence type="ECO:0000313" key="3">
    <source>
        <dbReference type="Proteomes" id="UP000823630"/>
    </source>
</evidence>
<name>A0A9D9DE37_9PROT</name>
<comment type="caution">
    <text evidence="2">The sequence shown here is derived from an EMBL/GenBank/DDBJ whole genome shotgun (WGS) entry which is preliminary data.</text>
</comment>
<organism evidence="2 3">
    <name type="scientific">Candidatus Enterousia avistercoris</name>
    <dbReference type="NCBI Taxonomy" id="2840788"/>
    <lineage>
        <taxon>Bacteria</taxon>
        <taxon>Pseudomonadati</taxon>
        <taxon>Pseudomonadota</taxon>
        <taxon>Alphaproteobacteria</taxon>
        <taxon>Candidatus Enterousia</taxon>
    </lineage>
</organism>
<protein>
    <submittedName>
        <fullName evidence="2">Penicillin-binding protein activator</fullName>
    </submittedName>
</protein>
<dbReference type="EMBL" id="JADINC010000017">
    <property type="protein sequence ID" value="MBO8425022.1"/>
    <property type="molecule type" value="Genomic_DNA"/>
</dbReference>
<dbReference type="SUPFAM" id="SSF53822">
    <property type="entry name" value="Periplasmic binding protein-like I"/>
    <property type="match status" value="1"/>
</dbReference>
<sequence>MNRFLNFLMLIAIAGCGGDAAHQSDWFSEYGTLETGTPIQMQYGSPDMQPGTYTDNLIGAPIHKMAVLLPLSGPSEKTGNAVRTAVEIAVLQNAPQNLSVSFYDTASDPGVINTALMENPEIIIGPIFSSDARALRNVKPDALPALSFTSDATAVGNGVMSMALMPINSIEAIIQEMARDNIGDFLILAPDTESGHLMAGAASAASEIYNMGVSGIFYYTPGDTESIKTTSMTASMNTARTAANNRARAVLSDIMTNERLNVLEKSSLTIQLDRLSKSETLGRVPYNAVLFLGDGNDTETLASFLRYYGVATRDARFYGTALWDGSDITNDITMAGAKYATMPEMLPSFSALYERMTDAPANRMAGFGYDATNMAIGMIYSQKSNAAYLLNPSGYIGANGLIRLEPTGENERGLRIVQLNGTGTLQTVRNAPVNFITPIYNLEQRKIEPADAMELETPGIDPDDYITIPARFQEKYASETYGAHMTRPTRPVQTETITITPSDTDDVIVSPDFQPITLESVDRTYIDSVEIEE</sequence>
<dbReference type="PANTHER" id="PTHR38038">
    <property type="entry name" value="PENICILLIN-BINDING PROTEIN ACTIVATOR LPOA"/>
    <property type="match status" value="1"/>
</dbReference>
<dbReference type="CDD" id="cd06339">
    <property type="entry name" value="PBP1_YraM_LppC_lipoprotein-like"/>
    <property type="match status" value="1"/>
</dbReference>
<dbReference type="InterPro" id="IPR028082">
    <property type="entry name" value="Peripla_BP_I"/>
</dbReference>
<dbReference type="Proteomes" id="UP000823630">
    <property type="component" value="Unassembled WGS sequence"/>
</dbReference>
<proteinExistence type="predicted"/>
<dbReference type="GO" id="GO:0031241">
    <property type="term" value="C:periplasmic side of cell outer membrane"/>
    <property type="evidence" value="ECO:0007669"/>
    <property type="project" value="TreeGrafter"/>
</dbReference>
<accession>A0A9D9DE37</accession>
<reference evidence="2" key="2">
    <citation type="journal article" date="2021" name="PeerJ">
        <title>Extensive microbial diversity within the chicken gut microbiome revealed by metagenomics and culture.</title>
        <authorList>
            <person name="Gilroy R."/>
            <person name="Ravi A."/>
            <person name="Getino M."/>
            <person name="Pursley I."/>
            <person name="Horton D.L."/>
            <person name="Alikhan N.F."/>
            <person name="Baker D."/>
            <person name="Gharbi K."/>
            <person name="Hall N."/>
            <person name="Watson M."/>
            <person name="Adriaenssens E.M."/>
            <person name="Foster-Nyarko E."/>
            <person name="Jarju S."/>
            <person name="Secka A."/>
            <person name="Antonio M."/>
            <person name="Oren A."/>
            <person name="Chaudhuri R.R."/>
            <person name="La Ragione R."/>
            <person name="Hildebrand F."/>
            <person name="Pallen M.J."/>
        </authorList>
    </citation>
    <scope>NUCLEOTIDE SEQUENCE</scope>
    <source>
        <strain evidence="2">8207</strain>
    </source>
</reference>